<dbReference type="Proteomes" id="UP001500392">
    <property type="component" value="Unassembled WGS sequence"/>
</dbReference>
<feature type="domain" description="Thioredoxin" evidence="6">
    <location>
        <begin position="40"/>
        <end position="180"/>
    </location>
</feature>
<dbReference type="RefSeq" id="WP_344931987.1">
    <property type="nucleotide sequence ID" value="NZ_BAABDM010000001.1"/>
</dbReference>
<dbReference type="InterPro" id="IPR013740">
    <property type="entry name" value="Redoxin"/>
</dbReference>
<evidence type="ECO:0000313" key="7">
    <source>
        <dbReference type="EMBL" id="GAA4083907.1"/>
    </source>
</evidence>
<keyword evidence="5" id="KW-0676">Redox-active center</keyword>
<evidence type="ECO:0000256" key="5">
    <source>
        <dbReference type="ARBA" id="ARBA00023284"/>
    </source>
</evidence>
<comment type="subcellular location">
    <subcellularLocation>
        <location evidence="1">Cell inner membrane</location>
        <topology evidence="1">Single-pass membrane protein</topology>
        <orientation evidence="1">Periplasmic side</orientation>
    </subcellularLocation>
</comment>
<dbReference type="PROSITE" id="PS51352">
    <property type="entry name" value="THIOREDOXIN_2"/>
    <property type="match status" value="1"/>
</dbReference>
<keyword evidence="4" id="KW-1015">Disulfide bond</keyword>
<dbReference type="InterPro" id="IPR050553">
    <property type="entry name" value="Thioredoxin_ResA/DsbE_sf"/>
</dbReference>
<name>A0ABP7W934_9GAMM</name>
<dbReference type="NCBIfam" id="TIGR00385">
    <property type="entry name" value="dsbE"/>
    <property type="match status" value="1"/>
</dbReference>
<keyword evidence="8" id="KW-1185">Reference proteome</keyword>
<dbReference type="PROSITE" id="PS00194">
    <property type="entry name" value="THIOREDOXIN_1"/>
    <property type="match status" value="1"/>
</dbReference>
<gene>
    <name evidence="7" type="primary">dsbE</name>
    <name evidence="7" type="ORF">GCM10022414_03280</name>
</gene>
<evidence type="ECO:0000256" key="2">
    <source>
        <dbReference type="ARBA" id="ARBA00007758"/>
    </source>
</evidence>
<evidence type="ECO:0000256" key="3">
    <source>
        <dbReference type="ARBA" id="ARBA00022748"/>
    </source>
</evidence>
<evidence type="ECO:0000256" key="4">
    <source>
        <dbReference type="ARBA" id="ARBA00023157"/>
    </source>
</evidence>
<dbReference type="CDD" id="cd03010">
    <property type="entry name" value="TlpA_like_DsbE"/>
    <property type="match status" value="1"/>
</dbReference>
<accession>A0ABP7W934</accession>
<comment type="similarity">
    <text evidence="2">Belongs to the thioredoxin family. DsbE subfamily.</text>
</comment>
<evidence type="ECO:0000259" key="6">
    <source>
        <dbReference type="PROSITE" id="PS51352"/>
    </source>
</evidence>
<dbReference type="EMBL" id="BAABDM010000001">
    <property type="protein sequence ID" value="GAA4083907.1"/>
    <property type="molecule type" value="Genomic_DNA"/>
</dbReference>
<evidence type="ECO:0000256" key="1">
    <source>
        <dbReference type="ARBA" id="ARBA00004383"/>
    </source>
</evidence>
<dbReference type="InterPro" id="IPR004799">
    <property type="entry name" value="Periplasmic_diS_OxRdtase_DsbE"/>
</dbReference>
<organism evidence="7 8">
    <name type="scientific">Zhongshania borealis</name>
    <dbReference type="NCBI Taxonomy" id="889488"/>
    <lineage>
        <taxon>Bacteria</taxon>
        <taxon>Pseudomonadati</taxon>
        <taxon>Pseudomonadota</taxon>
        <taxon>Gammaproteobacteria</taxon>
        <taxon>Cellvibrionales</taxon>
        <taxon>Spongiibacteraceae</taxon>
        <taxon>Zhongshania</taxon>
    </lineage>
</organism>
<comment type="caution">
    <text evidence="7">The sequence shown here is derived from an EMBL/GenBank/DDBJ whole genome shotgun (WGS) entry which is preliminary data.</text>
</comment>
<dbReference type="SUPFAM" id="SSF52833">
    <property type="entry name" value="Thioredoxin-like"/>
    <property type="match status" value="1"/>
</dbReference>
<reference evidence="8" key="1">
    <citation type="journal article" date="2019" name="Int. J. Syst. Evol. Microbiol.">
        <title>The Global Catalogue of Microorganisms (GCM) 10K type strain sequencing project: providing services to taxonomists for standard genome sequencing and annotation.</title>
        <authorList>
            <consortium name="The Broad Institute Genomics Platform"/>
            <consortium name="The Broad Institute Genome Sequencing Center for Infectious Disease"/>
            <person name="Wu L."/>
            <person name="Ma J."/>
        </authorList>
    </citation>
    <scope>NUCLEOTIDE SEQUENCE [LARGE SCALE GENOMIC DNA]</scope>
    <source>
        <strain evidence="8">JCM 17304</strain>
    </source>
</reference>
<evidence type="ECO:0000313" key="8">
    <source>
        <dbReference type="Proteomes" id="UP001500392"/>
    </source>
</evidence>
<dbReference type="InterPro" id="IPR013766">
    <property type="entry name" value="Thioredoxin_domain"/>
</dbReference>
<protein>
    <submittedName>
        <fullName evidence="7">Thiol:disulfide interchange protein DsbE</fullName>
    </submittedName>
</protein>
<proteinExistence type="inferred from homology"/>
<dbReference type="PANTHER" id="PTHR42852">
    <property type="entry name" value="THIOL:DISULFIDE INTERCHANGE PROTEIN DSBE"/>
    <property type="match status" value="1"/>
</dbReference>
<dbReference type="Gene3D" id="3.40.30.10">
    <property type="entry name" value="Glutaredoxin"/>
    <property type="match status" value="1"/>
</dbReference>
<sequence length="189" mass="21238">MQRLKLFIPLLVFVALAAMFFGVERRVQRGEYAPTDLPSALLNQPLPDFSLPALDDGRILTKSDIQGEWFLLNVWATWCPTCHYEHPFLIKLAERGVKIYSVDYKDTADASRRWLVEKGNPYVATLFDAAGDFGLDLGVTGAPETYLVDATGVVRFRYQGALDQRVWDREFAPLIDSLALIPVSAEVSQ</sequence>
<dbReference type="PANTHER" id="PTHR42852:SF6">
    <property type="entry name" value="THIOL:DISULFIDE INTERCHANGE PROTEIN DSBE"/>
    <property type="match status" value="1"/>
</dbReference>
<dbReference type="InterPro" id="IPR017937">
    <property type="entry name" value="Thioredoxin_CS"/>
</dbReference>
<dbReference type="InterPro" id="IPR036249">
    <property type="entry name" value="Thioredoxin-like_sf"/>
</dbReference>
<dbReference type="Pfam" id="PF08534">
    <property type="entry name" value="Redoxin"/>
    <property type="match status" value="1"/>
</dbReference>
<keyword evidence="3" id="KW-0201">Cytochrome c-type biogenesis</keyword>